<name>A0AAE3KVG3_9BACT</name>
<dbReference type="AlphaFoldDB" id="A0AAE3KVG3"/>
<reference evidence="6 7" key="1">
    <citation type="submission" date="2018-11" db="EMBL/GenBank/DDBJ databases">
        <title>Novel bacteria species description.</title>
        <authorList>
            <person name="Han J.-H."/>
        </authorList>
    </citation>
    <scope>NUCLEOTIDE SEQUENCE [LARGE SCALE GENOMIC DNA]</scope>
    <source>
        <strain evidence="6 7">KCTC23259</strain>
    </source>
</reference>
<evidence type="ECO:0008006" key="8">
    <source>
        <dbReference type="Google" id="ProtNLM"/>
    </source>
</evidence>
<dbReference type="Pfam" id="PF04973">
    <property type="entry name" value="NMN_transporter"/>
    <property type="match status" value="1"/>
</dbReference>
<evidence type="ECO:0000256" key="5">
    <source>
        <dbReference type="SAM" id="Phobius"/>
    </source>
</evidence>
<evidence type="ECO:0000256" key="4">
    <source>
        <dbReference type="ARBA" id="ARBA00023136"/>
    </source>
</evidence>
<evidence type="ECO:0000313" key="7">
    <source>
        <dbReference type="Proteomes" id="UP001204144"/>
    </source>
</evidence>
<accession>A0AAE3KVG3</accession>
<dbReference type="GO" id="GO:0034257">
    <property type="term" value="F:nicotinamide riboside transmembrane transporter activity"/>
    <property type="evidence" value="ECO:0007669"/>
    <property type="project" value="InterPro"/>
</dbReference>
<keyword evidence="3 5" id="KW-1133">Transmembrane helix</keyword>
<organism evidence="6 7">
    <name type="scientific">Lacihabitans soyangensis</name>
    <dbReference type="NCBI Taxonomy" id="869394"/>
    <lineage>
        <taxon>Bacteria</taxon>
        <taxon>Pseudomonadati</taxon>
        <taxon>Bacteroidota</taxon>
        <taxon>Cytophagia</taxon>
        <taxon>Cytophagales</taxon>
        <taxon>Leadbetterellaceae</taxon>
        <taxon>Lacihabitans</taxon>
    </lineage>
</organism>
<feature type="transmembrane region" description="Helical" evidence="5">
    <location>
        <begin position="16"/>
        <end position="32"/>
    </location>
</feature>
<dbReference type="Proteomes" id="UP001204144">
    <property type="component" value="Unassembled WGS sequence"/>
</dbReference>
<keyword evidence="7" id="KW-1185">Reference proteome</keyword>
<evidence type="ECO:0000256" key="2">
    <source>
        <dbReference type="ARBA" id="ARBA00022692"/>
    </source>
</evidence>
<evidence type="ECO:0000313" key="6">
    <source>
        <dbReference type="EMBL" id="MCP9766029.1"/>
    </source>
</evidence>
<comment type="subcellular location">
    <subcellularLocation>
        <location evidence="1">Membrane</location>
        <topology evidence="1">Multi-pass membrane protein</topology>
    </subcellularLocation>
</comment>
<keyword evidence="2 5" id="KW-0812">Transmembrane</keyword>
<dbReference type="InterPro" id="IPR006419">
    <property type="entry name" value="NMN_transpt_PnuC"/>
</dbReference>
<dbReference type="EMBL" id="RJUF01000194">
    <property type="protein sequence ID" value="MCP9766029.1"/>
    <property type="molecule type" value="Genomic_DNA"/>
</dbReference>
<dbReference type="GO" id="GO:0016020">
    <property type="term" value="C:membrane"/>
    <property type="evidence" value="ECO:0007669"/>
    <property type="project" value="UniProtKB-SubCell"/>
</dbReference>
<feature type="transmembrane region" description="Helical" evidence="5">
    <location>
        <begin position="38"/>
        <end position="52"/>
    </location>
</feature>
<gene>
    <name evidence="6" type="ORF">EGI31_24085</name>
</gene>
<comment type="caution">
    <text evidence="6">The sequence shown here is derived from an EMBL/GenBank/DDBJ whole genome shotgun (WGS) entry which is preliminary data.</text>
</comment>
<sequence>MSIIATFLLMKKKVEAWWMWLAIDIFSTYMYFVKDAKLYLLLYFISVLLLFWC</sequence>
<protein>
    <recommendedName>
        <fullName evidence="8">Nicotinamide riboside transporter PnuC</fullName>
    </recommendedName>
</protein>
<proteinExistence type="predicted"/>
<evidence type="ECO:0000256" key="3">
    <source>
        <dbReference type="ARBA" id="ARBA00022989"/>
    </source>
</evidence>
<evidence type="ECO:0000256" key="1">
    <source>
        <dbReference type="ARBA" id="ARBA00004141"/>
    </source>
</evidence>
<keyword evidence="4 5" id="KW-0472">Membrane</keyword>